<evidence type="ECO:0000313" key="2">
    <source>
        <dbReference type="EMBL" id="PKK89335.1"/>
    </source>
</evidence>
<evidence type="ECO:0008006" key="4">
    <source>
        <dbReference type="Google" id="ProtNLM"/>
    </source>
</evidence>
<proteinExistence type="predicted"/>
<organism evidence="2 3">
    <name type="scientific">Candidatus Wallbacteria bacterium HGW-Wallbacteria-1</name>
    <dbReference type="NCBI Taxonomy" id="2013854"/>
    <lineage>
        <taxon>Bacteria</taxon>
        <taxon>Candidatus Walliibacteriota</taxon>
    </lineage>
</organism>
<comment type="caution">
    <text evidence="2">The sequence shown here is derived from an EMBL/GenBank/DDBJ whole genome shotgun (WGS) entry which is preliminary data.</text>
</comment>
<accession>A0A2N1PLY0</accession>
<dbReference type="GO" id="GO:0016491">
    <property type="term" value="F:oxidoreductase activity"/>
    <property type="evidence" value="ECO:0007669"/>
    <property type="project" value="TreeGrafter"/>
</dbReference>
<sequence length="485" mass="53265">MDKSELNNLRLCLQDPASEVRQSALVRIVREGISEILDSVITMADTDPDPKLRYYAKKGIQILKSAAAEKKGDDKSGQHDSSMDQTARNQRISLVISNLAALDSEKRTLAIKAAAALGAAELLSPMSELLSREIDPFNISQIITFLGKNGKARPELPLSGLIIPFLSSEDARIRANSVEALETLGDPEALKHILPLLQDPDNRCRANAISALKNHGEVNVFNNLQEMICSDMVWMQDSAAFVLGMINSPNSVMLLSEAVNSRHQVVRLQARNSLEKLAASNNQSAMELLATLPAESRDSSQEPAMALFTDLAEESFDSGLSNRKRIFAQDKGNNSYILLKMLKSITLVSGNNSIARAGSENVSSLEWLRNHRVEIEKISLISAQKKTISPLSSAMIPPSEIALKPIFIDNGKRGNEITGNSMKIMILTENRESLEKASSINHGNQINQIRQIKLENCKINLINPQKKSLPKTGFIRKIQLNGITA</sequence>
<reference evidence="2 3" key="1">
    <citation type="journal article" date="2017" name="ISME J.">
        <title>Potential for microbial H2 and metal transformations associated with novel bacteria and archaea in deep terrestrial subsurface sediments.</title>
        <authorList>
            <person name="Hernsdorf A.W."/>
            <person name="Amano Y."/>
            <person name="Miyakawa K."/>
            <person name="Ise K."/>
            <person name="Suzuki Y."/>
            <person name="Anantharaman K."/>
            <person name="Probst A."/>
            <person name="Burstein D."/>
            <person name="Thomas B.C."/>
            <person name="Banfield J.F."/>
        </authorList>
    </citation>
    <scope>NUCLEOTIDE SEQUENCE [LARGE SCALE GENOMIC DNA]</scope>
    <source>
        <strain evidence="2">HGW-Wallbacteria-1</strain>
    </source>
</reference>
<dbReference type="SUPFAM" id="SSF48371">
    <property type="entry name" value="ARM repeat"/>
    <property type="match status" value="1"/>
</dbReference>
<dbReference type="AlphaFoldDB" id="A0A2N1PLY0"/>
<dbReference type="Proteomes" id="UP000233256">
    <property type="component" value="Unassembled WGS sequence"/>
</dbReference>
<dbReference type="InterPro" id="IPR016024">
    <property type="entry name" value="ARM-type_fold"/>
</dbReference>
<protein>
    <recommendedName>
        <fullName evidence="4">HEAT repeat domain-containing protein</fullName>
    </recommendedName>
</protein>
<name>A0A2N1PLY0_9BACT</name>
<dbReference type="Gene3D" id="1.25.10.10">
    <property type="entry name" value="Leucine-rich Repeat Variant"/>
    <property type="match status" value="2"/>
</dbReference>
<gene>
    <name evidence="2" type="ORF">CVV64_14825</name>
</gene>
<dbReference type="Pfam" id="PF13646">
    <property type="entry name" value="HEAT_2"/>
    <property type="match status" value="1"/>
</dbReference>
<feature type="region of interest" description="Disordered" evidence="1">
    <location>
        <begin position="67"/>
        <end position="86"/>
    </location>
</feature>
<dbReference type="PANTHER" id="PTHR12697">
    <property type="entry name" value="PBS LYASE HEAT-LIKE PROTEIN"/>
    <property type="match status" value="1"/>
</dbReference>
<evidence type="ECO:0000313" key="3">
    <source>
        <dbReference type="Proteomes" id="UP000233256"/>
    </source>
</evidence>
<dbReference type="PANTHER" id="PTHR12697:SF5">
    <property type="entry name" value="DEOXYHYPUSINE HYDROXYLASE"/>
    <property type="match status" value="1"/>
</dbReference>
<dbReference type="InterPro" id="IPR011989">
    <property type="entry name" value="ARM-like"/>
</dbReference>
<feature type="compositionally biased region" description="Basic and acidic residues" evidence="1">
    <location>
        <begin position="67"/>
        <end position="82"/>
    </location>
</feature>
<dbReference type="EMBL" id="PGXC01000020">
    <property type="protein sequence ID" value="PKK89335.1"/>
    <property type="molecule type" value="Genomic_DNA"/>
</dbReference>
<evidence type="ECO:0000256" key="1">
    <source>
        <dbReference type="SAM" id="MobiDB-lite"/>
    </source>
</evidence>